<dbReference type="EMBL" id="VIWP01000026">
    <property type="protein sequence ID" value="TWF41196.1"/>
    <property type="molecule type" value="Genomic_DNA"/>
</dbReference>
<dbReference type="PANTHER" id="PTHR34389:SF2">
    <property type="entry name" value="L-RHAMNOSE MUTAROTASE"/>
    <property type="match status" value="1"/>
</dbReference>
<dbReference type="InterPro" id="IPR008000">
    <property type="entry name" value="Rham/fucose_mutarotase"/>
</dbReference>
<proteinExistence type="predicted"/>
<reference evidence="1 2" key="1">
    <citation type="submission" date="2019-06" db="EMBL/GenBank/DDBJ databases">
        <title>Sorghum-associated microbial communities from plants grown in Nebraska, USA.</title>
        <authorList>
            <person name="Schachtman D."/>
        </authorList>
    </citation>
    <scope>NUCLEOTIDE SEQUENCE [LARGE SCALE GENOMIC DNA]</scope>
    <source>
        <strain evidence="1 2">1225</strain>
    </source>
</reference>
<sequence>MQRYGMVIGVRPEKIDEYKQLHAAVWPDVLAMISACNIRNYSIFLKEPENLLFSFFEYHGEDYQADMAKMAADPKTQEWWSVCMPCQEPLETRGEGEWWATMEEVFFHA</sequence>
<dbReference type="OrthoDB" id="9799608at2"/>
<dbReference type="PANTHER" id="PTHR34389">
    <property type="entry name" value="L-RHAMNOSE MUTAROTASE"/>
    <property type="match status" value="1"/>
</dbReference>
<gene>
    <name evidence="1" type="ORF">FHW37_12610</name>
</gene>
<dbReference type="AlphaFoldDB" id="A0A561PSW8"/>
<accession>A0A561PSW8</accession>
<dbReference type="Gene3D" id="3.30.70.100">
    <property type="match status" value="1"/>
</dbReference>
<comment type="caution">
    <text evidence="1">The sequence shown here is derived from an EMBL/GenBank/DDBJ whole genome shotgun (WGS) entry which is preliminary data.</text>
</comment>
<evidence type="ECO:0000313" key="1">
    <source>
        <dbReference type="EMBL" id="TWF41196.1"/>
    </source>
</evidence>
<keyword evidence="2" id="KW-1185">Reference proteome</keyword>
<evidence type="ECO:0000313" key="2">
    <source>
        <dbReference type="Proteomes" id="UP000320653"/>
    </source>
</evidence>
<organism evidence="1 2">
    <name type="scientific">Neorhizobium alkalisoli</name>
    <dbReference type="NCBI Taxonomy" id="528178"/>
    <lineage>
        <taxon>Bacteria</taxon>
        <taxon>Pseudomonadati</taxon>
        <taxon>Pseudomonadota</taxon>
        <taxon>Alphaproteobacteria</taxon>
        <taxon>Hyphomicrobiales</taxon>
        <taxon>Rhizobiaceae</taxon>
        <taxon>Rhizobium/Agrobacterium group</taxon>
        <taxon>Neorhizobium</taxon>
    </lineage>
</organism>
<protein>
    <submittedName>
        <fullName evidence="1">L-rhamnose mutarotase</fullName>
    </submittedName>
</protein>
<dbReference type="Pfam" id="PF05336">
    <property type="entry name" value="rhaM"/>
    <property type="match status" value="1"/>
</dbReference>
<dbReference type="GO" id="GO:0016857">
    <property type="term" value="F:racemase and epimerase activity, acting on carbohydrates and derivatives"/>
    <property type="evidence" value="ECO:0007669"/>
    <property type="project" value="InterPro"/>
</dbReference>
<dbReference type="InterPro" id="IPR011008">
    <property type="entry name" value="Dimeric_a/b-barrel"/>
</dbReference>
<name>A0A561PSW8_9HYPH</name>
<dbReference type="Proteomes" id="UP000320653">
    <property type="component" value="Unassembled WGS sequence"/>
</dbReference>
<dbReference type="RefSeq" id="WP_145643838.1">
    <property type="nucleotide sequence ID" value="NZ_VIWP01000026.1"/>
</dbReference>
<dbReference type="SUPFAM" id="SSF54909">
    <property type="entry name" value="Dimeric alpha+beta barrel"/>
    <property type="match status" value="1"/>
</dbReference>